<keyword evidence="3" id="KW-0805">Transcription regulation</keyword>
<dbReference type="Proteomes" id="UP000236161">
    <property type="component" value="Unassembled WGS sequence"/>
</dbReference>
<dbReference type="GO" id="GO:0046983">
    <property type="term" value="F:protein dimerization activity"/>
    <property type="evidence" value="ECO:0007669"/>
    <property type="project" value="InterPro"/>
</dbReference>
<evidence type="ECO:0000256" key="2">
    <source>
        <dbReference type="ARBA" id="ARBA00005510"/>
    </source>
</evidence>
<keyword evidence="8" id="KW-1185">Reference proteome</keyword>
<evidence type="ECO:0000256" key="4">
    <source>
        <dbReference type="ARBA" id="ARBA00023163"/>
    </source>
</evidence>
<feature type="domain" description="BHLH" evidence="6">
    <location>
        <begin position="164"/>
        <end position="213"/>
    </location>
</feature>
<evidence type="ECO:0000256" key="3">
    <source>
        <dbReference type="ARBA" id="ARBA00023015"/>
    </source>
</evidence>
<evidence type="ECO:0000313" key="7">
    <source>
        <dbReference type="EMBL" id="PKA56372.1"/>
    </source>
</evidence>
<keyword evidence="5" id="KW-0539">Nucleus</keyword>
<evidence type="ECO:0000256" key="1">
    <source>
        <dbReference type="ARBA" id="ARBA00004123"/>
    </source>
</evidence>
<dbReference type="PROSITE" id="PS50888">
    <property type="entry name" value="BHLH"/>
    <property type="match status" value="1"/>
</dbReference>
<name>A0A2I0ALD1_9ASPA</name>
<dbReference type="EMBL" id="KZ451973">
    <property type="protein sequence ID" value="PKA56372.1"/>
    <property type="molecule type" value="Genomic_DNA"/>
</dbReference>
<dbReference type="InterPro" id="IPR045843">
    <property type="entry name" value="IND-like"/>
</dbReference>
<accession>A0A2I0ALD1</accession>
<dbReference type="GO" id="GO:0000978">
    <property type="term" value="F:RNA polymerase II cis-regulatory region sequence-specific DNA binding"/>
    <property type="evidence" value="ECO:0007669"/>
    <property type="project" value="TreeGrafter"/>
</dbReference>
<evidence type="ECO:0000313" key="8">
    <source>
        <dbReference type="Proteomes" id="UP000236161"/>
    </source>
</evidence>
<dbReference type="GO" id="GO:0005634">
    <property type="term" value="C:nucleus"/>
    <property type="evidence" value="ECO:0007669"/>
    <property type="project" value="UniProtKB-SubCell"/>
</dbReference>
<dbReference type="InterPro" id="IPR011598">
    <property type="entry name" value="bHLH_dom"/>
</dbReference>
<dbReference type="CDD" id="cd11393">
    <property type="entry name" value="bHLH_AtbHLH_like"/>
    <property type="match status" value="1"/>
</dbReference>
<sequence>MLRFFEPEAADSMWPAAGPPAPQRHCIPEHRIQGPLAAPGRRFHSALTTVDIVKGRWFPMAGSVSRPSSPRSSSSGDSINSFGGSRAFHLECIPSLPPFQAGDIRSSSVLVADHIRRRIGRDESDSLAAVVRNPKRQKAATHYEAKLRRLPPPESTSFSSRTTRSQPIAKTALGKKSQKLGDKVTALQQLVSPFGKTDTASVLHEATVYIKALHEQIRLLSRPRFESSSSDGIQGNAGSAQWSLRARGLCMVQITPVVVSFADQEPLDCYVREQLPWGRGPLDLSFAVRLPAAGCRPQAPRRQTPAAGRRASSAKCEALVLLRSPPQAFF</sequence>
<comment type="subcellular location">
    <subcellularLocation>
        <location evidence="1">Nucleus</location>
    </subcellularLocation>
</comment>
<dbReference type="PANTHER" id="PTHR16223:SF367">
    <property type="entry name" value="OS03G0279500 PROTEIN"/>
    <property type="match status" value="1"/>
</dbReference>
<dbReference type="PANTHER" id="PTHR16223">
    <property type="entry name" value="TRANSCRIPTION FACTOR BHLH83-RELATED"/>
    <property type="match status" value="1"/>
</dbReference>
<comment type="similarity">
    <text evidence="2">Belongs to the bHLH protein family.</text>
</comment>
<dbReference type="AlphaFoldDB" id="A0A2I0ALD1"/>
<gene>
    <name evidence="7" type="primary">BHLH113</name>
    <name evidence="7" type="ORF">AXF42_Ash014875</name>
</gene>
<dbReference type="SUPFAM" id="SSF47459">
    <property type="entry name" value="HLH, helix-loop-helix DNA-binding domain"/>
    <property type="match status" value="1"/>
</dbReference>
<evidence type="ECO:0000259" key="6">
    <source>
        <dbReference type="PROSITE" id="PS50888"/>
    </source>
</evidence>
<dbReference type="InterPro" id="IPR036638">
    <property type="entry name" value="HLH_DNA-bd_sf"/>
</dbReference>
<keyword evidence="4" id="KW-0804">Transcription</keyword>
<dbReference type="STRING" id="1088818.A0A2I0ALD1"/>
<dbReference type="GO" id="GO:0000981">
    <property type="term" value="F:DNA-binding transcription factor activity, RNA polymerase II-specific"/>
    <property type="evidence" value="ECO:0007669"/>
    <property type="project" value="TreeGrafter"/>
</dbReference>
<dbReference type="OrthoDB" id="1870356at2759"/>
<reference evidence="7 8" key="1">
    <citation type="journal article" date="2017" name="Nature">
        <title>The Apostasia genome and the evolution of orchids.</title>
        <authorList>
            <person name="Zhang G.Q."/>
            <person name="Liu K.W."/>
            <person name="Li Z."/>
            <person name="Lohaus R."/>
            <person name="Hsiao Y.Y."/>
            <person name="Niu S.C."/>
            <person name="Wang J.Y."/>
            <person name="Lin Y.C."/>
            <person name="Xu Q."/>
            <person name="Chen L.J."/>
            <person name="Yoshida K."/>
            <person name="Fujiwara S."/>
            <person name="Wang Z.W."/>
            <person name="Zhang Y.Q."/>
            <person name="Mitsuda N."/>
            <person name="Wang M."/>
            <person name="Liu G.H."/>
            <person name="Pecoraro L."/>
            <person name="Huang H.X."/>
            <person name="Xiao X.J."/>
            <person name="Lin M."/>
            <person name="Wu X.Y."/>
            <person name="Wu W.L."/>
            <person name="Chen Y.Y."/>
            <person name="Chang S.B."/>
            <person name="Sakamoto S."/>
            <person name="Ohme-Takagi M."/>
            <person name="Yagi M."/>
            <person name="Zeng S.J."/>
            <person name="Shen C.Y."/>
            <person name="Yeh C.M."/>
            <person name="Luo Y.B."/>
            <person name="Tsai W.C."/>
            <person name="Van de Peer Y."/>
            <person name="Liu Z.J."/>
        </authorList>
    </citation>
    <scope>NUCLEOTIDE SEQUENCE [LARGE SCALE GENOMIC DNA]</scope>
    <source>
        <strain evidence="8">cv. Shenzhen</strain>
        <tissue evidence="7">Stem</tissue>
    </source>
</reference>
<proteinExistence type="inferred from homology"/>
<dbReference type="InterPro" id="IPR045239">
    <property type="entry name" value="bHLH95_bHLH"/>
</dbReference>
<protein>
    <submittedName>
        <fullName evidence="7">Transcription factor bHLH113</fullName>
    </submittedName>
</protein>
<evidence type="ECO:0000256" key="5">
    <source>
        <dbReference type="ARBA" id="ARBA00023242"/>
    </source>
</evidence>
<organism evidence="7 8">
    <name type="scientific">Apostasia shenzhenica</name>
    <dbReference type="NCBI Taxonomy" id="1088818"/>
    <lineage>
        <taxon>Eukaryota</taxon>
        <taxon>Viridiplantae</taxon>
        <taxon>Streptophyta</taxon>
        <taxon>Embryophyta</taxon>
        <taxon>Tracheophyta</taxon>
        <taxon>Spermatophyta</taxon>
        <taxon>Magnoliopsida</taxon>
        <taxon>Liliopsida</taxon>
        <taxon>Asparagales</taxon>
        <taxon>Orchidaceae</taxon>
        <taxon>Apostasioideae</taxon>
        <taxon>Apostasia</taxon>
    </lineage>
</organism>